<dbReference type="PROSITE" id="PS51388">
    <property type="entry name" value="GED"/>
    <property type="match status" value="1"/>
</dbReference>
<dbReference type="PROSITE" id="PS50850">
    <property type="entry name" value="MFS"/>
    <property type="match status" value="1"/>
</dbReference>
<feature type="compositionally biased region" description="Low complexity" evidence="7">
    <location>
        <begin position="837"/>
        <end position="852"/>
    </location>
</feature>
<dbReference type="EMBL" id="JAWRVI010000005">
    <property type="protein sequence ID" value="KAK4093706.1"/>
    <property type="molecule type" value="Genomic_DNA"/>
</dbReference>
<dbReference type="InterPro" id="IPR030381">
    <property type="entry name" value="G_DYNAMIN_dom"/>
</dbReference>
<accession>A0ABR0CCS1</accession>
<organism evidence="12 13">
    <name type="scientific">Purpureocillium lilacinum</name>
    <name type="common">Paecilomyces lilacinus</name>
    <dbReference type="NCBI Taxonomy" id="33203"/>
    <lineage>
        <taxon>Eukaryota</taxon>
        <taxon>Fungi</taxon>
        <taxon>Dikarya</taxon>
        <taxon>Ascomycota</taxon>
        <taxon>Pezizomycotina</taxon>
        <taxon>Sordariomycetes</taxon>
        <taxon>Hypocreomycetidae</taxon>
        <taxon>Hypocreales</taxon>
        <taxon>Ophiocordycipitaceae</taxon>
        <taxon>Purpureocillium</taxon>
    </lineage>
</organism>
<dbReference type="PANTHER" id="PTHR23501">
    <property type="entry name" value="MAJOR FACILITATOR SUPERFAMILY"/>
    <property type="match status" value="1"/>
</dbReference>
<feature type="transmembrane region" description="Helical" evidence="8">
    <location>
        <begin position="1611"/>
        <end position="1631"/>
    </location>
</feature>
<dbReference type="InterPro" id="IPR011701">
    <property type="entry name" value="MFS"/>
</dbReference>
<dbReference type="InterPro" id="IPR020846">
    <property type="entry name" value="MFS_dom"/>
</dbReference>
<evidence type="ECO:0000256" key="5">
    <source>
        <dbReference type="ARBA" id="ARBA00023134"/>
    </source>
</evidence>
<comment type="caution">
    <text evidence="12">The sequence shown here is derived from an EMBL/GenBank/DDBJ whole genome shotgun (WGS) entry which is preliminary data.</text>
</comment>
<keyword evidence="2 8" id="KW-0812">Transmembrane</keyword>
<dbReference type="Proteomes" id="UP001287286">
    <property type="component" value="Unassembled WGS sequence"/>
</dbReference>
<dbReference type="InterPro" id="IPR036259">
    <property type="entry name" value="MFS_trans_sf"/>
</dbReference>
<dbReference type="InterPro" id="IPR000375">
    <property type="entry name" value="Dynamin_stalk"/>
</dbReference>
<evidence type="ECO:0000259" key="10">
    <source>
        <dbReference type="PROSITE" id="PS51388"/>
    </source>
</evidence>
<feature type="transmembrane region" description="Helical" evidence="8">
    <location>
        <begin position="1718"/>
        <end position="1744"/>
    </location>
</feature>
<proteinExistence type="predicted"/>
<evidence type="ECO:0008006" key="14">
    <source>
        <dbReference type="Google" id="ProtNLM"/>
    </source>
</evidence>
<dbReference type="InterPro" id="IPR045063">
    <property type="entry name" value="Dynamin_N"/>
</dbReference>
<evidence type="ECO:0000256" key="6">
    <source>
        <dbReference type="ARBA" id="ARBA00023136"/>
    </source>
</evidence>
<feature type="domain" description="Dynamin-type G" evidence="11">
    <location>
        <begin position="36"/>
        <end position="315"/>
    </location>
</feature>
<evidence type="ECO:0000256" key="3">
    <source>
        <dbReference type="ARBA" id="ARBA00022741"/>
    </source>
</evidence>
<evidence type="ECO:0000259" key="11">
    <source>
        <dbReference type="PROSITE" id="PS51718"/>
    </source>
</evidence>
<name>A0ABR0CCS1_PURLI</name>
<feature type="domain" description="GED" evidence="10">
    <location>
        <begin position="616"/>
        <end position="707"/>
    </location>
</feature>
<feature type="region of interest" description="Disordered" evidence="7">
    <location>
        <begin position="1137"/>
        <end position="1159"/>
    </location>
</feature>
<dbReference type="PANTHER" id="PTHR23501:SF107">
    <property type="entry name" value="TRANSPORTER, PUTATIVE (AFU_ORTHOLOGUE AFUA_7G04730)-RELATED"/>
    <property type="match status" value="1"/>
</dbReference>
<dbReference type="PROSITE" id="PS51718">
    <property type="entry name" value="G_DYNAMIN_2"/>
    <property type="match status" value="1"/>
</dbReference>
<dbReference type="SUPFAM" id="SSF103473">
    <property type="entry name" value="MFS general substrate transporter"/>
    <property type="match status" value="2"/>
</dbReference>
<dbReference type="CDD" id="cd08771">
    <property type="entry name" value="DLP_1"/>
    <property type="match status" value="1"/>
</dbReference>
<keyword evidence="3" id="KW-0547">Nucleotide-binding</keyword>
<feature type="compositionally biased region" description="Low complexity" evidence="7">
    <location>
        <begin position="875"/>
        <end position="915"/>
    </location>
</feature>
<feature type="compositionally biased region" description="Pro residues" evidence="7">
    <location>
        <begin position="1294"/>
        <end position="1315"/>
    </location>
</feature>
<evidence type="ECO:0000256" key="4">
    <source>
        <dbReference type="ARBA" id="ARBA00022989"/>
    </source>
</evidence>
<feature type="compositionally biased region" description="Polar residues" evidence="7">
    <location>
        <begin position="774"/>
        <end position="790"/>
    </location>
</feature>
<keyword evidence="5" id="KW-0342">GTP-binding</keyword>
<feature type="domain" description="Major facilitator superfamily (MFS) profile" evidence="9">
    <location>
        <begin position="1517"/>
        <end position="2021"/>
    </location>
</feature>
<reference evidence="12 13" key="1">
    <citation type="journal article" date="2024" name="Microbiol. Resour. Announc.">
        <title>Genome annotations for the ascomycete fungi Trichoderma harzianum, Trichoderma aggressivum, and Purpureocillium lilacinum.</title>
        <authorList>
            <person name="Beijen E.P.W."/>
            <person name="Ohm R.A."/>
        </authorList>
    </citation>
    <scope>NUCLEOTIDE SEQUENCE [LARGE SCALE GENOMIC DNA]</scope>
    <source>
        <strain evidence="12 13">CBS 150709</strain>
    </source>
</reference>
<feature type="transmembrane region" description="Helical" evidence="8">
    <location>
        <begin position="1920"/>
        <end position="1942"/>
    </location>
</feature>
<feature type="region of interest" description="Disordered" evidence="7">
    <location>
        <begin position="1475"/>
        <end position="1496"/>
    </location>
</feature>
<evidence type="ECO:0000313" key="12">
    <source>
        <dbReference type="EMBL" id="KAK4093706.1"/>
    </source>
</evidence>
<keyword evidence="13" id="KW-1185">Reference proteome</keyword>
<feature type="transmembrane region" description="Helical" evidence="8">
    <location>
        <begin position="1831"/>
        <end position="1853"/>
    </location>
</feature>
<sequence length="2039" mass="222846">MANPLSSSVLDELNTAEAKALHEITHKLSSCGVGKIVNLPQIIVVGEQSAGKSSVLEAISRVRFPVHNDTCTRFATELVLRQARQTRVDVSVRFDDKSKAPKAFQKTGFNEDDLPGIIKEAKACMGIAATGKDFSRDVLRLEIEGPNMYPLTLVDLPGIFHVSTDQQSEPGRETVNRIVESYMQKKNSIILVVIPASNQLANNYALKVVMQVDPKRKRTLGVITKPDCTRPGSSDERKYIQLAKNQETTHKLKLGWHVLRNRSEDEENLDDRDALEESFFEETAWRSLYAEDRGIVSLRKKLSKVLYKHIRENIHGVIDDIEGKLRERQTELGRLGRPRSKPEEMRSFLLTIAGEFQRLARDGIHGQYSDRFFGDLDTTENKFRALLRNFNRAFDYVLATKGSTLTISPPDGAELPPTKAPAFLTEFLEAYPYEFPDPTPISRQVLNEQLQRQAASNQGREFPGLPNRELVTQLFQKQALPWGAIAQFHIKQVTLVAKAFVDQLFRHVLGPPDASATTEAILRICVDRFFAEKERTLQSKMEELLRPYTRGYAMPLDSDFHRTRLERSRRQVTVAASKLINAQPEDVFTPWKEKAREAVSNLVMDEESPFGSEFGTEVVIDMMETYYEMSLRTFTDNIVNLAIEGCLVCDIPDILTPTKVDGMTNEELEELAAETDDAQSRRDHLQAEIEILREGLEQCRKYKPRDFTVIPSARPAVGAPPVQVNAASVHRYVKGSFSQYIIDPSTSPHPAFAIKGCEPCTVGGAFTSGGDGTASPTPSGGLATTITGGSSEHKKSSSPGDLFRPQPGWSYNALDGNLFSFDSKDKQPSYSFGPFGSTGASSSNGSSATRAGQPASPLNLFPTTPAVSSDNAKESSSQASTSASTTAATSQAKKSASSSGSSGGSTVTPGGSTSSLSEGKRPASSSATPGAANSAKAASLFPNPTPSNTWSKGVSLRKRLADPSQQHIDRHFERTDKVENSFLVFDETFKHICTVEGYSCYSPEEMRLERYKGVFIVLSGSGASCARISTDLTALKDERHHVYRTSSCDAVYPITDHDAFALGVRRLAMAACASLRLVKREPPALGNPQGLAKAQYQDVTDDEKHWHRGTAVGSPQRRAGRVPQLPRVASAWTSSLWGHQKGGTHSAGREAVSRVREGRETRHNLRMRAGGAPRAWAEEAITAAACGNFHTVGTRSTLPPPRLSTQRNAGMWGPHTQWTQMAYGYYRHGAFSFPPGRPGGKGRKPPGLGAPDDESTMAHWERVVMLIKQGRAKAHAQERWRTNLPRRGPAPRELAPPKPTTPGPQPLTPSSPPAGAPAARWSSDKSCSTLPLPSISWIMDLKFLLDQLAAAAVGGMWVLTCSVVVGAVIQTPACGQVGIASNSPGTRPHPHDVASARGAGSVAAAGPRSDLAGARAAATGIKRVQYRLIILSQKKASPAALAMAAVNGPPPQLATEQNPQLVADLEKDRISEGHQYAEKDPEKDGSESDADSQEMQDGVKRVEAITQVWSRTELVAMFVLLYLVTFVDNLLQNVQGNLVPYVTSSFAQHALLSTTGVIATIVGGVCNLTIAKIIDIWGRCEGFICMVVLVVVGMIMKATCKNVEMYAAAHTIYWVGHLGLGYVISIMLADMTTLRNRLILFGLQQTPLIASTFAGPEIANLFYTNVNYNWAFGSFCIILVAFCLPVAVVFIISKRRAVKQGLYPPRVSGRTKWESFKYYFVQFDAVGMFLTVAGWSILLLPFSIATSAPNGWKTGYIIAMIVLGVVLLVAFGIWEKYFAPVSYFPWKYLKNRTILGACLVYAFMFMSTFAWDTYYGSYLQAVNFLDITISGYVLNSFSLMSAFISPFVGLFVRYTGDYKWLSIAGVPFSILGTALLIKFRTPDSDVGVLVMCQLFNGLATGIWAMTAQLAIMAQVHHQQIAVAIAMFGLFGSIGASIGQAIAGGIWTNILPDKIAEALPADMQDQVFQLYGNLSAVVEAPRGSPAREAVIEGYGIVQRYMVIAGACFIPLCLAALLLWKNVNVKKLEEEKGKQTKGTVF</sequence>
<evidence type="ECO:0000256" key="2">
    <source>
        <dbReference type="ARBA" id="ARBA00022692"/>
    </source>
</evidence>
<comment type="subcellular location">
    <subcellularLocation>
        <location evidence="1">Membrane</location>
        <topology evidence="1">Multi-pass membrane protein</topology>
    </subcellularLocation>
</comment>
<dbReference type="SUPFAM" id="SSF52540">
    <property type="entry name" value="P-loop containing nucleoside triphosphate hydrolases"/>
    <property type="match status" value="1"/>
</dbReference>
<feature type="compositionally biased region" description="Basic and acidic residues" evidence="7">
    <location>
        <begin position="1147"/>
        <end position="1159"/>
    </location>
</feature>
<feature type="transmembrane region" description="Helical" evidence="8">
    <location>
        <begin position="1348"/>
        <end position="1369"/>
    </location>
</feature>
<dbReference type="SMART" id="SM00053">
    <property type="entry name" value="DYNc"/>
    <property type="match status" value="1"/>
</dbReference>
<feature type="region of interest" description="Disordered" evidence="7">
    <location>
        <begin position="1271"/>
        <end position="1323"/>
    </location>
</feature>
<feature type="region of interest" description="Disordered" evidence="7">
    <location>
        <begin position="1234"/>
        <end position="1255"/>
    </location>
</feature>
<feature type="transmembrane region" description="Helical" evidence="8">
    <location>
        <begin position="1638"/>
        <end position="1656"/>
    </location>
</feature>
<dbReference type="PRINTS" id="PR00195">
    <property type="entry name" value="DYNAMIN"/>
</dbReference>
<feature type="transmembrane region" description="Helical" evidence="8">
    <location>
        <begin position="1999"/>
        <end position="2018"/>
    </location>
</feature>
<feature type="transmembrane region" description="Helical" evidence="8">
    <location>
        <begin position="1514"/>
        <end position="1531"/>
    </location>
</feature>
<dbReference type="Gene3D" id="3.40.50.300">
    <property type="entry name" value="P-loop containing nucleotide triphosphate hydrolases"/>
    <property type="match status" value="1"/>
</dbReference>
<feature type="transmembrane region" description="Helical" evidence="8">
    <location>
        <begin position="1794"/>
        <end position="1811"/>
    </location>
</feature>
<feature type="compositionally biased region" description="Polar residues" evidence="7">
    <location>
        <begin position="861"/>
        <end position="870"/>
    </location>
</feature>
<dbReference type="InterPro" id="IPR027417">
    <property type="entry name" value="P-loop_NTPase"/>
</dbReference>
<feature type="transmembrane region" description="Helical" evidence="8">
    <location>
        <begin position="1668"/>
        <end position="1692"/>
    </location>
</feature>
<protein>
    <recommendedName>
        <fullName evidence="14">Dynamin family protein</fullName>
    </recommendedName>
</protein>
<feature type="transmembrane region" description="Helical" evidence="8">
    <location>
        <begin position="1756"/>
        <end position="1774"/>
    </location>
</feature>
<evidence type="ECO:0000256" key="8">
    <source>
        <dbReference type="SAM" id="Phobius"/>
    </source>
</evidence>
<dbReference type="Pfam" id="PF01031">
    <property type="entry name" value="Dynamin_M"/>
    <property type="match status" value="1"/>
</dbReference>
<evidence type="ECO:0000313" key="13">
    <source>
        <dbReference type="Proteomes" id="UP001287286"/>
    </source>
</evidence>
<dbReference type="Gene3D" id="1.20.1250.20">
    <property type="entry name" value="MFS general substrate transporter like domains"/>
    <property type="match status" value="2"/>
</dbReference>
<keyword evidence="4 8" id="KW-1133">Transmembrane helix</keyword>
<dbReference type="Pfam" id="PF07690">
    <property type="entry name" value="MFS_1"/>
    <property type="match status" value="1"/>
</dbReference>
<dbReference type="InterPro" id="IPR020850">
    <property type="entry name" value="GED_dom"/>
</dbReference>
<feature type="compositionally biased region" description="Basic and acidic residues" evidence="7">
    <location>
        <begin position="1475"/>
        <end position="1486"/>
    </location>
</feature>
<feature type="transmembrane region" description="Helical" evidence="8">
    <location>
        <begin position="1886"/>
        <end position="1913"/>
    </location>
</feature>
<keyword evidence="6 8" id="KW-0472">Membrane</keyword>
<dbReference type="InterPro" id="IPR022812">
    <property type="entry name" value="Dynamin"/>
</dbReference>
<evidence type="ECO:0000256" key="1">
    <source>
        <dbReference type="ARBA" id="ARBA00004141"/>
    </source>
</evidence>
<feature type="transmembrane region" description="Helical" evidence="8">
    <location>
        <begin position="1582"/>
        <end position="1599"/>
    </location>
</feature>
<feature type="transmembrane region" description="Helical" evidence="8">
    <location>
        <begin position="1860"/>
        <end position="1880"/>
    </location>
</feature>
<feature type="transmembrane region" description="Helical" evidence="8">
    <location>
        <begin position="1551"/>
        <end position="1570"/>
    </location>
</feature>
<feature type="region of interest" description="Disordered" evidence="7">
    <location>
        <begin position="769"/>
        <end position="807"/>
    </location>
</feature>
<gene>
    <name evidence="12" type="ORF">Purlil1_2040</name>
</gene>
<evidence type="ECO:0000259" key="9">
    <source>
        <dbReference type="PROSITE" id="PS50850"/>
    </source>
</evidence>
<feature type="region of interest" description="Disordered" evidence="7">
    <location>
        <begin position="830"/>
        <end position="955"/>
    </location>
</feature>
<dbReference type="InterPro" id="IPR001401">
    <property type="entry name" value="Dynamin_GTPase"/>
</dbReference>
<evidence type="ECO:0000256" key="7">
    <source>
        <dbReference type="SAM" id="MobiDB-lite"/>
    </source>
</evidence>
<dbReference type="Pfam" id="PF00350">
    <property type="entry name" value="Dynamin_N"/>
    <property type="match status" value="1"/>
</dbReference>